<evidence type="ECO:0000313" key="2">
    <source>
        <dbReference type="EMBL" id="KAI1517884.1"/>
    </source>
</evidence>
<evidence type="ECO:0000313" key="3">
    <source>
        <dbReference type="Proteomes" id="UP000249757"/>
    </source>
</evidence>
<feature type="region of interest" description="Disordered" evidence="1">
    <location>
        <begin position="115"/>
        <end position="154"/>
    </location>
</feature>
<dbReference type="Proteomes" id="UP000249757">
    <property type="component" value="Unassembled WGS sequence"/>
</dbReference>
<protein>
    <submittedName>
        <fullName evidence="2">Uncharacterized protein</fullName>
    </submittedName>
</protein>
<keyword evidence="3" id="KW-1185">Reference proteome</keyword>
<evidence type="ECO:0000256" key="1">
    <source>
        <dbReference type="SAM" id="MobiDB-lite"/>
    </source>
</evidence>
<feature type="region of interest" description="Disordered" evidence="1">
    <location>
        <begin position="1"/>
        <end position="74"/>
    </location>
</feature>
<feature type="compositionally biased region" description="Low complexity" evidence="1">
    <location>
        <begin position="121"/>
        <end position="148"/>
    </location>
</feature>
<feature type="compositionally biased region" description="Polar residues" evidence="1">
    <location>
        <begin position="64"/>
        <end position="74"/>
    </location>
</feature>
<proteinExistence type="predicted"/>
<dbReference type="EMBL" id="NRDI02000003">
    <property type="protein sequence ID" value="KAI1517884.1"/>
    <property type="molecule type" value="Genomic_DNA"/>
</dbReference>
<feature type="compositionally biased region" description="Polar residues" evidence="1">
    <location>
        <begin position="1"/>
        <end position="11"/>
    </location>
</feature>
<accession>A0A922NNY9</accession>
<reference evidence="3" key="1">
    <citation type="journal article" date="2022" name="Microb. Genom.">
        <title>A global pangenome for the wheat fungal pathogen Pyrenophora tritici-repentis and prediction of effector protein structural homology.</title>
        <authorList>
            <person name="Moolhuijzen P.M."/>
            <person name="See P.T."/>
            <person name="Shi G."/>
            <person name="Powell H.R."/>
            <person name="Cockram J."/>
            <person name="Jorgensen L.N."/>
            <person name="Benslimane H."/>
            <person name="Strelkov S.E."/>
            <person name="Turner J."/>
            <person name="Liu Z."/>
            <person name="Moffat C.S."/>
        </authorList>
    </citation>
    <scope>NUCLEOTIDE SEQUENCE [LARGE SCALE GENOMIC DNA]</scope>
</reference>
<name>A0A922NNY9_9PLEO</name>
<organism evidence="2 3">
    <name type="scientific">Pyrenophora tritici-repentis</name>
    <dbReference type="NCBI Taxonomy" id="45151"/>
    <lineage>
        <taxon>Eukaryota</taxon>
        <taxon>Fungi</taxon>
        <taxon>Dikarya</taxon>
        <taxon>Ascomycota</taxon>
        <taxon>Pezizomycotina</taxon>
        <taxon>Dothideomycetes</taxon>
        <taxon>Pleosporomycetidae</taxon>
        <taxon>Pleosporales</taxon>
        <taxon>Pleosporineae</taxon>
        <taxon>Pleosporaceae</taxon>
        <taxon>Pyrenophora</taxon>
    </lineage>
</organism>
<gene>
    <name evidence="2" type="ORF">Ptr86124_003185</name>
</gene>
<sequence>MPQPQPITEDQQGYGAQDFALEQPPQPQPQPQPEFVRALVPEPMDDLWPGSDTFAGGPFFPQDNAGNSYRNDVSGTEYLNDPGASLMEYGQPQMQLFYGNPYQMTFDNWDWDPAAFENYDQDQGQSQIQGQGYNQGQSQGPQQNQDQGFSGGPP</sequence>
<comment type="caution">
    <text evidence="2">The sequence shown here is derived from an EMBL/GenBank/DDBJ whole genome shotgun (WGS) entry which is preliminary data.</text>
</comment>
<dbReference type="AlphaFoldDB" id="A0A922NNY9"/>